<dbReference type="Gene3D" id="1.25.10.10">
    <property type="entry name" value="Leucine-rich Repeat Variant"/>
    <property type="match status" value="2"/>
</dbReference>
<dbReference type="GO" id="GO:0005783">
    <property type="term" value="C:endoplasmic reticulum"/>
    <property type="evidence" value="ECO:0007669"/>
    <property type="project" value="UniProtKB-SubCell"/>
</dbReference>
<reference evidence="8" key="1">
    <citation type="submission" date="2013-02" db="EMBL/GenBank/DDBJ databases">
        <authorList>
            <person name="Hughes D."/>
        </authorList>
    </citation>
    <scope>NUCLEOTIDE SEQUENCE</scope>
    <source>
        <strain>Durham</strain>
        <strain evidence="8">NC isolate 2 -- Noor lab</strain>
    </source>
</reference>
<dbReference type="EnsemblMetazoa" id="MESCA005547-RA">
    <property type="protein sequence ID" value="MESCA005547-PA"/>
    <property type="gene ID" value="MESCA005547"/>
</dbReference>
<dbReference type="GO" id="GO:0005829">
    <property type="term" value="C:cytosol"/>
    <property type="evidence" value="ECO:0007669"/>
    <property type="project" value="UniProtKB-SubCell"/>
</dbReference>
<dbReference type="InterPro" id="IPR016024">
    <property type="entry name" value="ARM-type_fold"/>
</dbReference>
<dbReference type="SMART" id="SM00185">
    <property type="entry name" value="ARM"/>
    <property type="match status" value="4"/>
</dbReference>
<keyword evidence="6" id="KW-0496">Mitochondrion</keyword>
<evidence type="ECO:0000256" key="5">
    <source>
        <dbReference type="ARBA" id="ARBA00022824"/>
    </source>
</evidence>
<evidence type="ECO:0000313" key="7">
    <source>
        <dbReference type="EnsemblMetazoa" id="MESCA005547-PA"/>
    </source>
</evidence>
<evidence type="ECO:0000256" key="4">
    <source>
        <dbReference type="ARBA" id="ARBA00022490"/>
    </source>
</evidence>
<evidence type="ECO:0000256" key="6">
    <source>
        <dbReference type="ARBA" id="ARBA00023128"/>
    </source>
</evidence>
<evidence type="ECO:0000256" key="2">
    <source>
        <dbReference type="ARBA" id="ARBA00004240"/>
    </source>
</evidence>
<dbReference type="EMBL" id="CAQQ02139905">
    <property type="status" value="NOT_ANNOTATED_CDS"/>
    <property type="molecule type" value="Genomic_DNA"/>
</dbReference>
<name>T1GPL3_MEGSC</name>
<keyword evidence="4" id="KW-0963">Cytoplasm</keyword>
<evidence type="ECO:0000256" key="1">
    <source>
        <dbReference type="ARBA" id="ARBA00004173"/>
    </source>
</evidence>
<dbReference type="SUPFAM" id="SSF48371">
    <property type="entry name" value="ARM repeat"/>
    <property type="match status" value="2"/>
</dbReference>
<comment type="subcellular location">
    <subcellularLocation>
        <location evidence="3">Cytoplasm</location>
        <location evidence="3">Cytosol</location>
    </subcellularLocation>
    <subcellularLocation>
        <location evidence="2">Endoplasmic reticulum</location>
    </subcellularLocation>
    <subcellularLocation>
        <location evidence="1">Mitochondrion</location>
    </subcellularLocation>
</comment>
<sequence length="594" mass="67590">MNYLYTSPLLKAMESWLDETDTDLLTTAVLALGNFARTDSHCIHFVESQIMHKLLAILAKNNRVEDDMRLQHALLSALRNLVIPKANKAAVIEAGLVNTIIPMLEIHQPPVVFKLLGTLRMTIDGQEKLALDLLKNKKLIEQLVLWSKSSDYVGVTGESQRLMAWLIKHAYLHRVMQSSQASPKRGDESRPAEPVDLTSLKCFVCIQGSVESMINMLASQHLIMQNESLIALCILTVVFLCDSTTQNDKDIDLEDMFIRFNIGKQLSDFVKRSSDNMTKEMVDNLQNFIRLLRSSEKMNKHLEEHNISENNEELIEKLKSFKIQDPQQDTALLAVLREISTTNEPKSFDKFELNDSFMPLIQTATVKNKAINREAAKCIAEITKSEIQRKKFTTADMLSTFLECLRNRQIDATDNLELVIQICRALGNICYLNDDARKIILDQKGDEVLLSLLDDRVNVESEVGLQFVKVRSGLISNYLLGDESFSKRAMDLNIIGKIQFVMNDAMENVEKNEDILLSILPLLSILTEHVADLNFEEKLNIQMSRILQKSTNPDLAEMCLELLQYQAENDDVKLYLAKDGLCETIFKLLEKYKT</sequence>
<dbReference type="Proteomes" id="UP000015102">
    <property type="component" value="Unassembled WGS sequence"/>
</dbReference>
<organism evidence="7 8">
    <name type="scientific">Megaselia scalaris</name>
    <name type="common">Humpbacked fly</name>
    <name type="synonym">Phora scalaris</name>
    <dbReference type="NCBI Taxonomy" id="36166"/>
    <lineage>
        <taxon>Eukaryota</taxon>
        <taxon>Metazoa</taxon>
        <taxon>Ecdysozoa</taxon>
        <taxon>Arthropoda</taxon>
        <taxon>Hexapoda</taxon>
        <taxon>Insecta</taxon>
        <taxon>Pterygota</taxon>
        <taxon>Neoptera</taxon>
        <taxon>Endopterygota</taxon>
        <taxon>Diptera</taxon>
        <taxon>Brachycera</taxon>
        <taxon>Muscomorpha</taxon>
        <taxon>Platypezoidea</taxon>
        <taxon>Phoridae</taxon>
        <taxon>Megaseliini</taxon>
        <taxon>Megaselia</taxon>
    </lineage>
</organism>
<accession>T1GPL3</accession>
<dbReference type="EMBL" id="CAQQ02139906">
    <property type="status" value="NOT_ANNOTATED_CDS"/>
    <property type="molecule type" value="Genomic_DNA"/>
</dbReference>
<dbReference type="HOGENOM" id="CLU_459511_0_0_1"/>
<evidence type="ECO:0000256" key="3">
    <source>
        <dbReference type="ARBA" id="ARBA00004514"/>
    </source>
</evidence>
<dbReference type="STRING" id="36166.T1GPL3"/>
<reference evidence="7" key="2">
    <citation type="submission" date="2015-06" db="UniProtKB">
        <authorList>
            <consortium name="EnsemblMetazoa"/>
        </authorList>
    </citation>
    <scope>IDENTIFICATION</scope>
</reference>
<keyword evidence="8" id="KW-1185">Reference proteome</keyword>
<dbReference type="AlphaFoldDB" id="T1GPL3"/>
<proteinExistence type="predicted"/>
<dbReference type="GO" id="GO:0005739">
    <property type="term" value="C:mitochondrion"/>
    <property type="evidence" value="ECO:0007669"/>
    <property type="project" value="UniProtKB-SubCell"/>
</dbReference>
<dbReference type="FunFam" id="1.25.10.10:FF:000369">
    <property type="entry name" value="Vimar"/>
    <property type="match status" value="1"/>
</dbReference>
<dbReference type="InterPro" id="IPR000225">
    <property type="entry name" value="Armadillo"/>
</dbReference>
<dbReference type="InterPro" id="IPR040144">
    <property type="entry name" value="RAP1GDS1"/>
</dbReference>
<dbReference type="GO" id="GO:0005085">
    <property type="term" value="F:guanyl-nucleotide exchange factor activity"/>
    <property type="evidence" value="ECO:0007669"/>
    <property type="project" value="InterPro"/>
</dbReference>
<dbReference type="PANTHER" id="PTHR10957">
    <property type="entry name" value="RAP1 GTPASE-GDP DISSOCIATION STIMULATOR 1"/>
    <property type="match status" value="1"/>
</dbReference>
<dbReference type="InterPro" id="IPR011989">
    <property type="entry name" value="ARM-like"/>
</dbReference>
<evidence type="ECO:0000313" key="8">
    <source>
        <dbReference type="Proteomes" id="UP000015102"/>
    </source>
</evidence>
<protein>
    <submittedName>
        <fullName evidence="7">Uncharacterized protein</fullName>
    </submittedName>
</protein>
<keyword evidence="5" id="KW-0256">Endoplasmic reticulum</keyword>